<dbReference type="Proteomes" id="UP001500618">
    <property type="component" value="Unassembled WGS sequence"/>
</dbReference>
<comment type="caution">
    <text evidence="1">The sequence shown here is derived from an EMBL/GenBank/DDBJ whole genome shotgun (WGS) entry which is preliminary data.</text>
</comment>
<accession>A0ABP4S8I7</accession>
<evidence type="ECO:0000313" key="1">
    <source>
        <dbReference type="EMBL" id="GAA1669064.1"/>
    </source>
</evidence>
<proteinExistence type="predicted"/>
<sequence>MDAVSVSRNRQVPTLWSMLLSNARAPYVLWKQLGILLAHQSPVRNSVICQLLLTQGGSDRVDVAGHARGVDVVVGRTGGLPAAGGLLLVVRQQLRVLCGSGWNDRVRAGEGVRVTGHRLAFVDASGIQPDQVEMFADISGKELRGLFDPGDSGPLASRPIRTYEVETTRTIR</sequence>
<gene>
    <name evidence="1" type="ORF">GCM10009765_18180</name>
</gene>
<name>A0ABP4S8I7_9ACTN</name>
<keyword evidence="2" id="KW-1185">Reference proteome</keyword>
<dbReference type="EMBL" id="BAAANY010000007">
    <property type="protein sequence ID" value="GAA1669064.1"/>
    <property type="molecule type" value="Genomic_DNA"/>
</dbReference>
<evidence type="ECO:0000313" key="2">
    <source>
        <dbReference type="Proteomes" id="UP001500618"/>
    </source>
</evidence>
<protein>
    <submittedName>
        <fullName evidence="1">Uncharacterized protein</fullName>
    </submittedName>
</protein>
<reference evidence="2" key="1">
    <citation type="journal article" date="2019" name="Int. J. Syst. Evol. Microbiol.">
        <title>The Global Catalogue of Microorganisms (GCM) 10K type strain sequencing project: providing services to taxonomists for standard genome sequencing and annotation.</title>
        <authorList>
            <consortium name="The Broad Institute Genomics Platform"/>
            <consortium name="The Broad Institute Genome Sequencing Center for Infectious Disease"/>
            <person name="Wu L."/>
            <person name="Ma J."/>
        </authorList>
    </citation>
    <scope>NUCLEOTIDE SEQUENCE [LARGE SCALE GENOMIC DNA]</scope>
    <source>
        <strain evidence="2">JCM 14718</strain>
    </source>
</reference>
<organism evidence="1 2">
    <name type="scientific">Fodinicola feengrottensis</name>
    <dbReference type="NCBI Taxonomy" id="435914"/>
    <lineage>
        <taxon>Bacteria</taxon>
        <taxon>Bacillati</taxon>
        <taxon>Actinomycetota</taxon>
        <taxon>Actinomycetes</taxon>
        <taxon>Mycobacteriales</taxon>
        <taxon>Fodinicola</taxon>
    </lineage>
</organism>